<name>A0A8H6W646_9AGAR</name>
<dbReference type="AlphaFoldDB" id="A0A8H6W646"/>
<comment type="caution">
    <text evidence="2">The sequence shown here is derived from an EMBL/GenBank/DDBJ whole genome shotgun (WGS) entry which is preliminary data.</text>
</comment>
<keyword evidence="1" id="KW-1133">Transmembrane helix</keyword>
<sequence>MYLRRDQATLLDALPSPASVEFVSSDGIPSSPYTSTIVSPATTSVLNASPTHTTQIKPLTIIAVLTLLILALWAIAFGIFAPSMLKSLRVYLAKKRQQKQAKRRARHQPEGLGFGYDGLSQGEIDELRRMEEEEGERYFVRLSPSPPSLQVIEPLPPISLPTSKESEVDNLLDKKKELEVDSESYIEPAPAYEA</sequence>
<proteinExistence type="predicted"/>
<dbReference type="EMBL" id="JACAZF010000004">
    <property type="protein sequence ID" value="KAF7307229.1"/>
    <property type="molecule type" value="Genomic_DNA"/>
</dbReference>
<organism evidence="2 3">
    <name type="scientific">Mycena indigotica</name>
    <dbReference type="NCBI Taxonomy" id="2126181"/>
    <lineage>
        <taxon>Eukaryota</taxon>
        <taxon>Fungi</taxon>
        <taxon>Dikarya</taxon>
        <taxon>Basidiomycota</taxon>
        <taxon>Agaricomycotina</taxon>
        <taxon>Agaricomycetes</taxon>
        <taxon>Agaricomycetidae</taxon>
        <taxon>Agaricales</taxon>
        <taxon>Marasmiineae</taxon>
        <taxon>Mycenaceae</taxon>
        <taxon>Mycena</taxon>
    </lineage>
</organism>
<dbReference type="GeneID" id="59344472"/>
<accession>A0A8H6W646</accession>
<feature type="transmembrane region" description="Helical" evidence="1">
    <location>
        <begin position="59"/>
        <end position="85"/>
    </location>
</feature>
<keyword evidence="1" id="KW-0472">Membrane</keyword>
<keyword evidence="3" id="KW-1185">Reference proteome</keyword>
<reference evidence="2" key="1">
    <citation type="submission" date="2020-05" db="EMBL/GenBank/DDBJ databases">
        <title>Mycena genomes resolve the evolution of fungal bioluminescence.</title>
        <authorList>
            <person name="Tsai I.J."/>
        </authorList>
    </citation>
    <scope>NUCLEOTIDE SEQUENCE</scope>
    <source>
        <strain evidence="2">171206Taipei</strain>
    </source>
</reference>
<keyword evidence="1" id="KW-0812">Transmembrane</keyword>
<gene>
    <name evidence="2" type="ORF">MIND_00516600</name>
</gene>
<dbReference type="Proteomes" id="UP000636479">
    <property type="component" value="Unassembled WGS sequence"/>
</dbReference>
<protein>
    <submittedName>
        <fullName evidence="2">Uncharacterized protein</fullName>
    </submittedName>
</protein>
<evidence type="ECO:0000313" key="3">
    <source>
        <dbReference type="Proteomes" id="UP000636479"/>
    </source>
</evidence>
<evidence type="ECO:0000313" key="2">
    <source>
        <dbReference type="EMBL" id="KAF7307229.1"/>
    </source>
</evidence>
<evidence type="ECO:0000256" key="1">
    <source>
        <dbReference type="SAM" id="Phobius"/>
    </source>
</evidence>
<dbReference type="RefSeq" id="XP_037222248.1">
    <property type="nucleotide sequence ID" value="XM_037361956.1"/>
</dbReference>